<feature type="transmembrane region" description="Helical" evidence="6">
    <location>
        <begin position="222"/>
        <end position="240"/>
    </location>
</feature>
<comment type="similarity">
    <text evidence="2 6">Belongs to the GDT1 family.</text>
</comment>
<evidence type="ECO:0000256" key="2">
    <source>
        <dbReference type="ARBA" id="ARBA00009190"/>
    </source>
</evidence>
<organism evidence="7 8">
    <name type="scientific">Metschnikowia bicuspidata var. bicuspidata NRRL YB-4993</name>
    <dbReference type="NCBI Taxonomy" id="869754"/>
    <lineage>
        <taxon>Eukaryota</taxon>
        <taxon>Fungi</taxon>
        <taxon>Dikarya</taxon>
        <taxon>Ascomycota</taxon>
        <taxon>Saccharomycotina</taxon>
        <taxon>Pichiomycetes</taxon>
        <taxon>Metschnikowiaceae</taxon>
        <taxon>Metschnikowia</taxon>
    </lineage>
</organism>
<evidence type="ECO:0000256" key="5">
    <source>
        <dbReference type="ARBA" id="ARBA00023136"/>
    </source>
</evidence>
<dbReference type="AlphaFoldDB" id="A0A1A0HKY5"/>
<protein>
    <recommendedName>
        <fullName evidence="6">GDT1 family protein</fullName>
    </recommendedName>
</protein>
<feature type="transmembrane region" description="Helical" evidence="6">
    <location>
        <begin position="44"/>
        <end position="64"/>
    </location>
</feature>
<dbReference type="InterPro" id="IPR001727">
    <property type="entry name" value="GDT1-like"/>
</dbReference>
<dbReference type="GO" id="GO:0015085">
    <property type="term" value="F:calcium ion transmembrane transporter activity"/>
    <property type="evidence" value="ECO:0007669"/>
    <property type="project" value="TreeGrafter"/>
</dbReference>
<feature type="transmembrane region" description="Helical" evidence="6">
    <location>
        <begin position="189"/>
        <end position="210"/>
    </location>
</feature>
<proteinExistence type="inferred from homology"/>
<keyword evidence="3 6" id="KW-0812">Transmembrane</keyword>
<evidence type="ECO:0000256" key="1">
    <source>
        <dbReference type="ARBA" id="ARBA00004141"/>
    </source>
</evidence>
<feature type="transmembrane region" description="Helical" evidence="6">
    <location>
        <begin position="76"/>
        <end position="93"/>
    </location>
</feature>
<evidence type="ECO:0000313" key="7">
    <source>
        <dbReference type="EMBL" id="OBA24557.1"/>
    </source>
</evidence>
<sequence>SDGTEEESHNFQSLYMAISMIIVSEIGDKTFLIAALMSMKHSKYVVFSAGFSSLAIMTVLLGIVGHALPALISERITKLLAAILFIIFGFKLFREGSAMSKDSGVGEEMAEVEEELQASNMNIQMTSLEEGVTQALPESEKANYLSQLSNLASFILSPVWIQVFVMTFLGEWGDRSQIATIAMAAGSDYWFVIFGAIIGHAICTAAATIGGQLLATKISMRNVTLGGAFAFVVFSVLYFYD</sequence>
<keyword evidence="4 6" id="KW-1133">Transmembrane helix</keyword>
<comment type="caution">
    <text evidence="7">The sequence shown here is derived from an EMBL/GenBank/DDBJ whole genome shotgun (WGS) entry which is preliminary data.</text>
</comment>
<dbReference type="Pfam" id="PF01169">
    <property type="entry name" value="GDT1"/>
    <property type="match status" value="2"/>
</dbReference>
<dbReference type="GO" id="GO:0032472">
    <property type="term" value="P:Golgi calcium ion transport"/>
    <property type="evidence" value="ECO:0007669"/>
    <property type="project" value="TreeGrafter"/>
</dbReference>
<feature type="non-terminal residue" evidence="7">
    <location>
        <position position="241"/>
    </location>
</feature>
<dbReference type="InterPro" id="IPR049555">
    <property type="entry name" value="GDT1-like_CS"/>
</dbReference>
<dbReference type="GO" id="GO:0000329">
    <property type="term" value="C:fungal-type vacuole membrane"/>
    <property type="evidence" value="ECO:0007669"/>
    <property type="project" value="TreeGrafter"/>
</dbReference>
<dbReference type="EMBL" id="LXTC01000001">
    <property type="protein sequence ID" value="OBA24557.1"/>
    <property type="molecule type" value="Genomic_DNA"/>
</dbReference>
<dbReference type="GO" id="GO:0005384">
    <property type="term" value="F:manganese ion transmembrane transporter activity"/>
    <property type="evidence" value="ECO:0007669"/>
    <property type="project" value="TreeGrafter"/>
</dbReference>
<gene>
    <name evidence="7" type="ORF">METBIDRAFT_21565</name>
</gene>
<keyword evidence="5 6" id="KW-0472">Membrane</keyword>
<dbReference type="GO" id="GO:0005794">
    <property type="term" value="C:Golgi apparatus"/>
    <property type="evidence" value="ECO:0007669"/>
    <property type="project" value="TreeGrafter"/>
</dbReference>
<dbReference type="Proteomes" id="UP000092555">
    <property type="component" value="Unassembled WGS sequence"/>
</dbReference>
<dbReference type="PANTHER" id="PTHR12608">
    <property type="entry name" value="TRANSMEMBRANE PROTEIN HTP-1 RELATED"/>
    <property type="match status" value="1"/>
</dbReference>
<evidence type="ECO:0000256" key="6">
    <source>
        <dbReference type="RuleBase" id="RU365102"/>
    </source>
</evidence>
<accession>A0A1A0HKY5</accession>
<comment type="subcellular location">
    <subcellularLocation>
        <location evidence="1 6">Membrane</location>
        <topology evidence="1 6">Multi-pass membrane protein</topology>
    </subcellularLocation>
</comment>
<evidence type="ECO:0000256" key="4">
    <source>
        <dbReference type="ARBA" id="ARBA00022989"/>
    </source>
</evidence>
<dbReference type="GeneID" id="30028062"/>
<dbReference type="RefSeq" id="XP_018715038.1">
    <property type="nucleotide sequence ID" value="XM_018855086.1"/>
</dbReference>
<evidence type="ECO:0000313" key="8">
    <source>
        <dbReference type="Proteomes" id="UP000092555"/>
    </source>
</evidence>
<dbReference type="GO" id="GO:0032468">
    <property type="term" value="P:Golgi calcium ion homeostasis"/>
    <property type="evidence" value="ECO:0007669"/>
    <property type="project" value="TreeGrafter"/>
</dbReference>
<dbReference type="OrthoDB" id="442680at2759"/>
<dbReference type="PROSITE" id="PS01214">
    <property type="entry name" value="UPF0016"/>
    <property type="match status" value="1"/>
</dbReference>
<reference evidence="7 8" key="1">
    <citation type="submission" date="2016-05" db="EMBL/GenBank/DDBJ databases">
        <title>Comparative genomics of biotechnologically important yeasts.</title>
        <authorList>
            <consortium name="DOE Joint Genome Institute"/>
            <person name="Riley R."/>
            <person name="Haridas S."/>
            <person name="Wolfe K.H."/>
            <person name="Lopes M.R."/>
            <person name="Hittinger C.T."/>
            <person name="Goker M."/>
            <person name="Salamov A."/>
            <person name="Wisecaver J."/>
            <person name="Long T.M."/>
            <person name="Aerts A.L."/>
            <person name="Barry K."/>
            <person name="Choi C."/>
            <person name="Clum A."/>
            <person name="Coughlan A.Y."/>
            <person name="Deshpande S."/>
            <person name="Douglass A.P."/>
            <person name="Hanson S.J."/>
            <person name="Klenk H.-P."/>
            <person name="LaButti K."/>
            <person name="Lapidus A."/>
            <person name="Lindquist E."/>
            <person name="Lipzen A."/>
            <person name="Meier-kolthoff J.P."/>
            <person name="Ohm R.A."/>
            <person name="Otillar R.P."/>
            <person name="Pangilinan J."/>
            <person name="Peng Y."/>
            <person name="Rokas A."/>
            <person name="Rosa C.A."/>
            <person name="Scheuner C."/>
            <person name="Sibirny A.A."/>
            <person name="Slot J.C."/>
            <person name="Stielow J.B."/>
            <person name="Sun H."/>
            <person name="Kurtzman C.P."/>
            <person name="Blackwell M."/>
            <person name="Grigoriev I.V."/>
            <person name="Jeffries T.W."/>
        </authorList>
    </citation>
    <scope>NUCLEOTIDE SEQUENCE [LARGE SCALE GENOMIC DNA]</scope>
    <source>
        <strain evidence="7 8">NRRL YB-4993</strain>
    </source>
</reference>
<keyword evidence="8" id="KW-1185">Reference proteome</keyword>
<feature type="transmembrane region" description="Helical" evidence="6">
    <location>
        <begin position="14"/>
        <end position="37"/>
    </location>
</feature>
<dbReference type="STRING" id="869754.A0A1A0HKY5"/>
<dbReference type="PANTHER" id="PTHR12608:SF1">
    <property type="entry name" value="TRANSMEMBRANE PROTEIN 165"/>
    <property type="match status" value="1"/>
</dbReference>
<feature type="non-terminal residue" evidence="7">
    <location>
        <position position="1"/>
    </location>
</feature>
<evidence type="ECO:0000256" key="3">
    <source>
        <dbReference type="ARBA" id="ARBA00022692"/>
    </source>
</evidence>
<feature type="transmembrane region" description="Helical" evidence="6">
    <location>
        <begin position="151"/>
        <end position="169"/>
    </location>
</feature>
<name>A0A1A0HKY5_9ASCO</name>